<evidence type="ECO:0000313" key="2">
    <source>
        <dbReference type="Proteomes" id="UP000789831"/>
    </source>
</evidence>
<organism evidence="1 2">
    <name type="scientific">Ambispora gerdemannii</name>
    <dbReference type="NCBI Taxonomy" id="144530"/>
    <lineage>
        <taxon>Eukaryota</taxon>
        <taxon>Fungi</taxon>
        <taxon>Fungi incertae sedis</taxon>
        <taxon>Mucoromycota</taxon>
        <taxon>Glomeromycotina</taxon>
        <taxon>Glomeromycetes</taxon>
        <taxon>Archaeosporales</taxon>
        <taxon>Ambisporaceae</taxon>
        <taxon>Ambispora</taxon>
    </lineage>
</organism>
<protein>
    <submittedName>
        <fullName evidence="1">6625_t:CDS:1</fullName>
    </submittedName>
</protein>
<gene>
    <name evidence="1" type="ORF">AGERDE_LOCUS8315</name>
</gene>
<proteinExistence type="predicted"/>
<dbReference type="Proteomes" id="UP000789831">
    <property type="component" value="Unassembled WGS sequence"/>
</dbReference>
<reference evidence="1" key="1">
    <citation type="submission" date="2021-06" db="EMBL/GenBank/DDBJ databases">
        <authorList>
            <person name="Kallberg Y."/>
            <person name="Tangrot J."/>
            <person name="Rosling A."/>
        </authorList>
    </citation>
    <scope>NUCLEOTIDE SEQUENCE</scope>
    <source>
        <strain evidence="1">MT106</strain>
    </source>
</reference>
<name>A0A9N9G8L9_9GLOM</name>
<dbReference type="EMBL" id="CAJVPL010001726">
    <property type="protein sequence ID" value="CAG8584954.1"/>
    <property type="molecule type" value="Genomic_DNA"/>
</dbReference>
<dbReference type="AlphaFoldDB" id="A0A9N9G8L9"/>
<keyword evidence="2" id="KW-1185">Reference proteome</keyword>
<accession>A0A9N9G8L9</accession>
<feature type="non-terminal residue" evidence="1">
    <location>
        <position position="76"/>
    </location>
</feature>
<comment type="caution">
    <text evidence="1">The sequence shown here is derived from an EMBL/GenBank/DDBJ whole genome shotgun (WGS) entry which is preliminary data.</text>
</comment>
<sequence>MFIKAVVHLVFSSKPLLDNSLCCQTNYHPIWLEILYDRFGGLSPQLQFVIIEFKRNSPRHLGRYESDVAARGADPS</sequence>
<evidence type="ECO:0000313" key="1">
    <source>
        <dbReference type="EMBL" id="CAG8584954.1"/>
    </source>
</evidence>